<dbReference type="AlphaFoldDB" id="A0A317PZ81"/>
<protein>
    <submittedName>
        <fullName evidence="1">Uncharacterized protein</fullName>
    </submittedName>
</protein>
<proteinExistence type="predicted"/>
<dbReference type="Proteomes" id="UP000246744">
    <property type="component" value="Unassembled WGS sequence"/>
</dbReference>
<organism evidence="1 2">
    <name type="scientific">Mangrovibacter plantisponsor</name>
    <dbReference type="NCBI Taxonomy" id="451513"/>
    <lineage>
        <taxon>Bacteria</taxon>
        <taxon>Pseudomonadati</taxon>
        <taxon>Pseudomonadota</taxon>
        <taxon>Gammaproteobacteria</taxon>
        <taxon>Enterobacterales</taxon>
        <taxon>Enterobacteriaceae</taxon>
        <taxon>Mangrovibacter</taxon>
    </lineage>
</organism>
<gene>
    <name evidence="1" type="ORF">DES37_10687</name>
</gene>
<dbReference type="EMBL" id="QGTS01000006">
    <property type="protein sequence ID" value="PWW08970.1"/>
    <property type="molecule type" value="Genomic_DNA"/>
</dbReference>
<name>A0A317PZ81_9ENTR</name>
<comment type="caution">
    <text evidence="1">The sequence shown here is derived from an EMBL/GenBank/DDBJ whole genome shotgun (WGS) entry which is preliminary data.</text>
</comment>
<sequence length="51" mass="5712">MAGCAICFDRVFFILEFLFLSEYAHCKKSGINARMPENTGRLAARNGEKAL</sequence>
<reference evidence="1 2" key="1">
    <citation type="submission" date="2018-05" db="EMBL/GenBank/DDBJ databases">
        <title>Genomic Encyclopedia of Type Strains, Phase IV (KMG-IV): sequencing the most valuable type-strain genomes for metagenomic binning, comparative biology and taxonomic classification.</title>
        <authorList>
            <person name="Goeker M."/>
        </authorList>
    </citation>
    <scope>NUCLEOTIDE SEQUENCE [LARGE SCALE GENOMIC DNA]</scope>
    <source>
        <strain evidence="1 2">DSM 19579</strain>
    </source>
</reference>
<accession>A0A317PZ81</accession>
<evidence type="ECO:0000313" key="1">
    <source>
        <dbReference type="EMBL" id="PWW08970.1"/>
    </source>
</evidence>
<keyword evidence="2" id="KW-1185">Reference proteome</keyword>
<evidence type="ECO:0000313" key="2">
    <source>
        <dbReference type="Proteomes" id="UP000246744"/>
    </source>
</evidence>